<protein>
    <submittedName>
        <fullName evidence="7">UV DNA damage repair endonuclease UvsE</fullName>
    </submittedName>
</protein>
<dbReference type="GO" id="GO:0016787">
    <property type="term" value="F:hydrolase activity"/>
    <property type="evidence" value="ECO:0007669"/>
    <property type="project" value="UniProtKB-KW"/>
</dbReference>
<gene>
    <name evidence="7" type="primary">uvsE</name>
    <name evidence="7" type="ORF">ACFO0N_00090</name>
</gene>
<evidence type="ECO:0000256" key="5">
    <source>
        <dbReference type="ARBA" id="ARBA00022801"/>
    </source>
</evidence>
<keyword evidence="2 7" id="KW-0255">Endonuclease</keyword>
<proteinExistence type="predicted"/>
<keyword evidence="3" id="KW-0227">DNA damage</keyword>
<accession>A0ABD5P6I7</accession>
<evidence type="ECO:0000256" key="2">
    <source>
        <dbReference type="ARBA" id="ARBA00022759"/>
    </source>
</evidence>
<dbReference type="EMBL" id="JBHSDS010000001">
    <property type="protein sequence ID" value="MFC4356341.1"/>
    <property type="molecule type" value="Genomic_DNA"/>
</dbReference>
<dbReference type="RefSeq" id="WP_267624697.1">
    <property type="nucleotide sequence ID" value="NZ_JAODIW010000010.1"/>
</dbReference>
<dbReference type="GO" id="GO:0006281">
    <property type="term" value="P:DNA repair"/>
    <property type="evidence" value="ECO:0007669"/>
    <property type="project" value="UniProtKB-KW"/>
</dbReference>
<dbReference type="GO" id="GO:0004519">
    <property type="term" value="F:endonuclease activity"/>
    <property type="evidence" value="ECO:0007669"/>
    <property type="project" value="UniProtKB-KW"/>
</dbReference>
<dbReference type="AlphaFoldDB" id="A0ABD5P6I7"/>
<keyword evidence="1" id="KW-0540">Nuclease</keyword>
<organism evidence="7 8">
    <name type="scientific">Halobium salinum</name>
    <dbReference type="NCBI Taxonomy" id="1364940"/>
    <lineage>
        <taxon>Archaea</taxon>
        <taxon>Methanobacteriati</taxon>
        <taxon>Methanobacteriota</taxon>
        <taxon>Stenosarchaea group</taxon>
        <taxon>Halobacteria</taxon>
        <taxon>Halobacteriales</taxon>
        <taxon>Haloferacaceae</taxon>
        <taxon>Halobium</taxon>
    </lineage>
</organism>
<keyword evidence="4" id="KW-0228">DNA excision</keyword>
<dbReference type="InterPro" id="IPR004601">
    <property type="entry name" value="UvdE"/>
</dbReference>
<evidence type="ECO:0000256" key="3">
    <source>
        <dbReference type="ARBA" id="ARBA00022763"/>
    </source>
</evidence>
<dbReference type="Proteomes" id="UP001595921">
    <property type="component" value="Unassembled WGS sequence"/>
</dbReference>
<evidence type="ECO:0000256" key="4">
    <source>
        <dbReference type="ARBA" id="ARBA00022769"/>
    </source>
</evidence>
<dbReference type="Gene3D" id="3.20.20.150">
    <property type="entry name" value="Divalent-metal-dependent TIM barrel enzymes"/>
    <property type="match status" value="1"/>
</dbReference>
<dbReference type="PANTHER" id="PTHR31290:SF5">
    <property type="entry name" value="UV-DAMAGE ENDONUCLEASE"/>
    <property type="match status" value="1"/>
</dbReference>
<keyword evidence="6" id="KW-0234">DNA repair</keyword>
<dbReference type="NCBIfam" id="TIGR00629">
    <property type="entry name" value="uvde"/>
    <property type="match status" value="1"/>
</dbReference>
<keyword evidence="8" id="KW-1185">Reference proteome</keyword>
<reference evidence="7 8" key="1">
    <citation type="journal article" date="2019" name="Int. J. Syst. Evol. Microbiol.">
        <title>The Global Catalogue of Microorganisms (GCM) 10K type strain sequencing project: providing services to taxonomists for standard genome sequencing and annotation.</title>
        <authorList>
            <consortium name="The Broad Institute Genomics Platform"/>
            <consortium name="The Broad Institute Genome Sequencing Center for Infectious Disease"/>
            <person name="Wu L."/>
            <person name="Ma J."/>
        </authorList>
    </citation>
    <scope>NUCLEOTIDE SEQUENCE [LARGE SCALE GENOMIC DNA]</scope>
    <source>
        <strain evidence="7 8">CGMCC 1.12553</strain>
    </source>
</reference>
<evidence type="ECO:0000313" key="7">
    <source>
        <dbReference type="EMBL" id="MFC4356341.1"/>
    </source>
</evidence>
<comment type="caution">
    <text evidence="7">The sequence shown here is derived from an EMBL/GenBank/DDBJ whole genome shotgun (WGS) entry which is preliminary data.</text>
</comment>
<sequence length="312" mass="35479">MALGYVCMNRTLRERDPPLRCNRGMRERTWEERGLPYASELTLQNFRDLREILEWNREHGIDFYRCTSDLVPWHSQYDLEQLPDYEEIREVAEDCGAFVREHGMRLTFHPSHWVKLASESEDTVENSLRDLENHGAWLDLLGLDRSPYYGINVHIGAHYGDKSATGERFRAAVERLSPAARERLTVENDDSESLWSVPELVEAVGDPLGVPIVFDYHHHTFASRGLSHREAFALAAGTWPDGVRPATHYSEPARLHDDPDAKPGAHSEYVASVPDWLARESDVMLEAGAKERAVLALRESEAAGAREPGRPE</sequence>
<dbReference type="SUPFAM" id="SSF51658">
    <property type="entry name" value="Xylose isomerase-like"/>
    <property type="match status" value="1"/>
</dbReference>
<name>A0ABD5P6I7_9EURY</name>
<evidence type="ECO:0000256" key="6">
    <source>
        <dbReference type="ARBA" id="ARBA00023204"/>
    </source>
</evidence>
<dbReference type="InterPro" id="IPR036237">
    <property type="entry name" value="Xyl_isomerase-like_sf"/>
</dbReference>
<dbReference type="Pfam" id="PF03851">
    <property type="entry name" value="UvdE"/>
    <property type="match status" value="1"/>
</dbReference>
<evidence type="ECO:0000313" key="8">
    <source>
        <dbReference type="Proteomes" id="UP001595921"/>
    </source>
</evidence>
<evidence type="ECO:0000256" key="1">
    <source>
        <dbReference type="ARBA" id="ARBA00022722"/>
    </source>
</evidence>
<keyword evidence="5" id="KW-0378">Hydrolase</keyword>
<dbReference type="PANTHER" id="PTHR31290">
    <property type="entry name" value="UV-DAMAGE ENDONUCLEASE"/>
    <property type="match status" value="1"/>
</dbReference>